<keyword evidence="2" id="KW-0238">DNA-binding</keyword>
<dbReference type="PANTHER" id="PTHR33154:SF15">
    <property type="entry name" value="REGULATORY PROTEIN ARSR"/>
    <property type="match status" value="1"/>
</dbReference>
<comment type="caution">
    <text evidence="5">The sequence shown here is derived from an EMBL/GenBank/DDBJ whole genome shotgun (WGS) entry which is preliminary data.</text>
</comment>
<evidence type="ECO:0000256" key="1">
    <source>
        <dbReference type="ARBA" id="ARBA00023015"/>
    </source>
</evidence>
<dbReference type="InterPro" id="IPR051081">
    <property type="entry name" value="HTH_MetalResp_TranReg"/>
</dbReference>
<dbReference type="Pfam" id="PF12840">
    <property type="entry name" value="HTH_20"/>
    <property type="match status" value="1"/>
</dbReference>
<evidence type="ECO:0000259" key="4">
    <source>
        <dbReference type="SMART" id="SM00418"/>
    </source>
</evidence>
<dbReference type="Gene3D" id="1.10.10.10">
    <property type="entry name" value="Winged helix-like DNA-binding domain superfamily/Winged helix DNA-binding domain"/>
    <property type="match status" value="1"/>
</dbReference>
<reference evidence="5" key="1">
    <citation type="submission" date="2021-01" db="EMBL/GenBank/DDBJ databases">
        <title>Whole genome shotgun sequence of Spirilliplanes yamanashiensis NBRC 15828.</title>
        <authorList>
            <person name="Komaki H."/>
            <person name="Tamura T."/>
        </authorList>
    </citation>
    <scope>NUCLEOTIDE SEQUENCE</scope>
    <source>
        <strain evidence="5">NBRC 15828</strain>
    </source>
</reference>
<sequence length="192" mass="21217">MSEERPVQRGMTISDPQVMRALAHPARLEIMDHLSSTGAVVTATQCAGLVGLSPSATSYHLRELAKFGLVEQAPSRGDGRERVWRSTTAGFSVGGSEEPEAQAAEQALIDAYLSRDFAKLRDWFARQHDASKDWREASALMGQRLILSADELREVNEKVREVLAPYRVRDREGEIPAGARQVAVHYATFPVD</sequence>
<evidence type="ECO:0000313" key="5">
    <source>
        <dbReference type="EMBL" id="GIJ03601.1"/>
    </source>
</evidence>
<keyword evidence="1" id="KW-0805">Transcription regulation</keyword>
<dbReference type="InterPro" id="IPR036388">
    <property type="entry name" value="WH-like_DNA-bd_sf"/>
</dbReference>
<dbReference type="Proteomes" id="UP000652013">
    <property type="component" value="Unassembled WGS sequence"/>
</dbReference>
<dbReference type="RefSeq" id="WP_203938871.1">
    <property type="nucleotide sequence ID" value="NZ_BAAAGJ010000022.1"/>
</dbReference>
<gene>
    <name evidence="5" type="ORF">Sya03_29530</name>
</gene>
<dbReference type="CDD" id="cd00090">
    <property type="entry name" value="HTH_ARSR"/>
    <property type="match status" value="1"/>
</dbReference>
<evidence type="ECO:0000313" key="6">
    <source>
        <dbReference type="Proteomes" id="UP000652013"/>
    </source>
</evidence>
<dbReference type="EMBL" id="BOOY01000022">
    <property type="protein sequence ID" value="GIJ03601.1"/>
    <property type="molecule type" value="Genomic_DNA"/>
</dbReference>
<dbReference type="SUPFAM" id="SSF46785">
    <property type="entry name" value="Winged helix' DNA-binding domain"/>
    <property type="match status" value="1"/>
</dbReference>
<proteinExistence type="predicted"/>
<evidence type="ECO:0000256" key="3">
    <source>
        <dbReference type="ARBA" id="ARBA00023163"/>
    </source>
</evidence>
<dbReference type="InterPro" id="IPR001845">
    <property type="entry name" value="HTH_ArsR_DNA-bd_dom"/>
</dbReference>
<dbReference type="SMART" id="SM00418">
    <property type="entry name" value="HTH_ARSR"/>
    <property type="match status" value="1"/>
</dbReference>
<dbReference type="InterPro" id="IPR011991">
    <property type="entry name" value="ArsR-like_HTH"/>
</dbReference>
<dbReference type="PROSITE" id="PS01117">
    <property type="entry name" value="HTH_MARR_1"/>
    <property type="match status" value="1"/>
</dbReference>
<accession>A0A8J3Y7Z1</accession>
<name>A0A8J3Y7Z1_9ACTN</name>
<protein>
    <submittedName>
        <fullName evidence="5">Transcriptional regulator</fullName>
    </submittedName>
</protein>
<dbReference type="GO" id="GO:0003700">
    <property type="term" value="F:DNA-binding transcription factor activity"/>
    <property type="evidence" value="ECO:0007669"/>
    <property type="project" value="InterPro"/>
</dbReference>
<keyword evidence="3" id="KW-0804">Transcription</keyword>
<dbReference type="AlphaFoldDB" id="A0A8J3Y7Z1"/>
<dbReference type="PANTHER" id="PTHR33154">
    <property type="entry name" value="TRANSCRIPTIONAL REGULATOR, ARSR FAMILY"/>
    <property type="match status" value="1"/>
</dbReference>
<organism evidence="5 6">
    <name type="scientific">Spirilliplanes yamanashiensis</name>
    <dbReference type="NCBI Taxonomy" id="42233"/>
    <lineage>
        <taxon>Bacteria</taxon>
        <taxon>Bacillati</taxon>
        <taxon>Actinomycetota</taxon>
        <taxon>Actinomycetes</taxon>
        <taxon>Micromonosporales</taxon>
        <taxon>Micromonosporaceae</taxon>
        <taxon>Spirilliplanes</taxon>
    </lineage>
</organism>
<evidence type="ECO:0000256" key="2">
    <source>
        <dbReference type="ARBA" id="ARBA00023125"/>
    </source>
</evidence>
<dbReference type="InterPro" id="IPR023187">
    <property type="entry name" value="Tscrpt_reg_MarR-type_CS"/>
</dbReference>
<dbReference type="InterPro" id="IPR036390">
    <property type="entry name" value="WH_DNA-bd_sf"/>
</dbReference>
<keyword evidence="6" id="KW-1185">Reference proteome</keyword>
<dbReference type="GO" id="GO:0003677">
    <property type="term" value="F:DNA binding"/>
    <property type="evidence" value="ECO:0007669"/>
    <property type="project" value="UniProtKB-KW"/>
</dbReference>
<feature type="domain" description="HTH arsR-type" evidence="4">
    <location>
        <begin position="17"/>
        <end position="109"/>
    </location>
</feature>